<proteinExistence type="predicted"/>
<keyword evidence="2 3" id="KW-0802">TPR repeat</keyword>
<dbReference type="Proteomes" id="UP000027138">
    <property type="component" value="Unassembled WGS sequence"/>
</dbReference>
<dbReference type="Pfam" id="PF13432">
    <property type="entry name" value="TPR_16"/>
    <property type="match status" value="1"/>
</dbReference>
<keyword evidence="1" id="KW-0677">Repeat</keyword>
<gene>
    <name evidence="4" type="ORF">JCGZ_08007</name>
</gene>
<dbReference type="InterPro" id="IPR011990">
    <property type="entry name" value="TPR-like_helical_dom_sf"/>
</dbReference>
<feature type="repeat" description="TPR" evidence="3">
    <location>
        <begin position="383"/>
        <end position="416"/>
    </location>
</feature>
<dbReference type="InterPro" id="IPR019734">
    <property type="entry name" value="TPR_rpt"/>
</dbReference>
<protein>
    <recommendedName>
        <fullName evidence="6">Tetratricopeptide repeat protein SKI3</fullName>
    </recommendedName>
</protein>
<dbReference type="SMART" id="SM00028">
    <property type="entry name" value="TPR"/>
    <property type="match status" value="5"/>
</dbReference>
<dbReference type="GO" id="GO:0006401">
    <property type="term" value="P:RNA catabolic process"/>
    <property type="evidence" value="ECO:0007669"/>
    <property type="project" value="InterPro"/>
</dbReference>
<dbReference type="PROSITE" id="PS50005">
    <property type="entry name" value="TPR"/>
    <property type="match status" value="3"/>
</dbReference>
<name>A0A067KKI0_JATCU</name>
<accession>A0A067KKI0</accession>
<dbReference type="EMBL" id="KK914420">
    <property type="protein sequence ID" value="KDP36716.1"/>
    <property type="molecule type" value="Genomic_DNA"/>
</dbReference>
<feature type="repeat" description="TPR" evidence="3">
    <location>
        <begin position="172"/>
        <end position="205"/>
    </location>
</feature>
<dbReference type="Gene3D" id="1.25.40.10">
    <property type="entry name" value="Tetratricopeptide repeat domain"/>
    <property type="match status" value="3"/>
</dbReference>
<evidence type="ECO:0000256" key="1">
    <source>
        <dbReference type="ARBA" id="ARBA00022737"/>
    </source>
</evidence>
<dbReference type="OrthoDB" id="421075at2759"/>
<dbReference type="AlphaFoldDB" id="A0A067KKI0"/>
<feature type="repeat" description="TPR" evidence="3">
    <location>
        <begin position="71"/>
        <end position="103"/>
    </location>
</feature>
<dbReference type="PANTHER" id="PTHR15704:SF7">
    <property type="entry name" value="SUPERKILLER COMPLEX PROTEIN 3"/>
    <property type="match status" value="1"/>
</dbReference>
<organism evidence="4 5">
    <name type="scientific">Jatropha curcas</name>
    <name type="common">Barbados nut</name>
    <dbReference type="NCBI Taxonomy" id="180498"/>
    <lineage>
        <taxon>Eukaryota</taxon>
        <taxon>Viridiplantae</taxon>
        <taxon>Streptophyta</taxon>
        <taxon>Embryophyta</taxon>
        <taxon>Tracheophyta</taxon>
        <taxon>Spermatophyta</taxon>
        <taxon>Magnoliopsida</taxon>
        <taxon>eudicotyledons</taxon>
        <taxon>Gunneridae</taxon>
        <taxon>Pentapetalae</taxon>
        <taxon>rosids</taxon>
        <taxon>fabids</taxon>
        <taxon>Malpighiales</taxon>
        <taxon>Euphorbiaceae</taxon>
        <taxon>Crotonoideae</taxon>
        <taxon>Jatropheae</taxon>
        <taxon>Jatropha</taxon>
    </lineage>
</organism>
<evidence type="ECO:0008006" key="6">
    <source>
        <dbReference type="Google" id="ProtNLM"/>
    </source>
</evidence>
<dbReference type="InterPro" id="IPR039226">
    <property type="entry name" value="Ski3/TTC37"/>
</dbReference>
<evidence type="ECO:0000313" key="5">
    <source>
        <dbReference type="Proteomes" id="UP000027138"/>
    </source>
</evidence>
<dbReference type="STRING" id="180498.A0A067KKI0"/>
<keyword evidence="5" id="KW-1185">Reference proteome</keyword>
<evidence type="ECO:0000313" key="4">
    <source>
        <dbReference type="EMBL" id="KDP36716.1"/>
    </source>
</evidence>
<dbReference type="SUPFAM" id="SSF48452">
    <property type="entry name" value="TPR-like"/>
    <property type="match status" value="3"/>
</dbReference>
<evidence type="ECO:0000256" key="3">
    <source>
        <dbReference type="PROSITE-ProRule" id="PRU00339"/>
    </source>
</evidence>
<dbReference type="GO" id="GO:0055087">
    <property type="term" value="C:Ski complex"/>
    <property type="evidence" value="ECO:0007669"/>
    <property type="project" value="InterPro"/>
</dbReference>
<sequence>MAGLFQEQEKDEDYRAQLTYLEESVEAHPEDPSLRFDLGLLLWEKGGESKEIKEKAAQHFVISAKLNPDNADAFRYLGHFYFGADSQRAIKCYQRAITLNPDDSESGESLCDLLDNSGRESLELAVCVEALEKSPRAFWAFRRLGYLHLHHTRWSEAVQSLQHAIRGYPTCADLWEALGLAYQRLGMFTAATKSYGRAIELENTRVFALIESGNIFLMLGSFRKDAGRVAEVNAELAGNVSCIWKLHGDVQHTYAKCCPWMEGDCDTEFGADAFDDSISSWKQTCRLAAMSARRSYQRALHLSPWQANLYIDIAITLDLISSMNENYGHEIYPWQLSEKMVFGALFLEGDNYEFWVTLGCLSGHSAMKQHALIRGLQLDVSSAVAWAYLGKLYREEGEKILARQAFDCARSLDPSLALPWAGMAADAHAREPAADDAFESCLRAVQILPLAEFQIGLAKLALLSGHLSSSQVFGAIQQAVLRAPHYAESHNLKGLVCEARCEYQAAVASYRLATYAINISPDNASKSHFRDIAVNLARSLCRAGYVADAVHECENLKKEGMLGAEGMQIYALSLWQLGKSDLAVSVARNLAASVPKMERASAAAAISFLCRLFYCICGLDSAITSILELPKELFQSSKVSFILSAIHALDQSNRLESVVSSSRYSLESHEDVTGMHHLIALDKLVKHGSESCLGFQSGVSYLKKALHKYPNSKLMRNLLGHLLLSTEEWKDTHLATRCCVIDVPYGTSKVAFRSGHEILGAGAVACYAIGNKDPKFFYPTCGYQCLHGSEAIQELLKYLRQEPWNHNARYLLILNILQKAREERFPQQLRHMLKQLISVQLSNELYSRGSLSYQYQKFQLLLCMSEICLQGGNLFDCIEHAKNAVSLSLPHHYLFFGHLLLCRAYAAEGNLVKLQEEYIRCLELRTDYHMGWICLKIMESQYDIQIDSNIFDLSFKKCPKEWKTSWNMWMAVFNLVFGLVSLWNKEFSSAEESLAEACSLAGADSCLFLCHGAVCMELARQLCNSQYLALAIRSLNKAHANSIVPLPIVSLLLAQAEGSLGSKQKWEKNLRQEWYSWPPEMRPAELFFQMHLLARQSEAGFDSSSNVEFCQSPLKWVLRAIHTNPSCVRYWKVLPKLME</sequence>
<dbReference type="PANTHER" id="PTHR15704">
    <property type="entry name" value="SUPERKILLER 3 PROTEIN-RELATED"/>
    <property type="match status" value="1"/>
</dbReference>
<evidence type="ECO:0000256" key="2">
    <source>
        <dbReference type="ARBA" id="ARBA00022803"/>
    </source>
</evidence>
<reference evidence="4 5" key="1">
    <citation type="journal article" date="2014" name="PLoS ONE">
        <title>Global Analysis of Gene Expression Profiles in Physic Nut (Jatropha curcas L.) Seedlings Exposed to Salt Stress.</title>
        <authorList>
            <person name="Zhang L."/>
            <person name="Zhang C."/>
            <person name="Wu P."/>
            <person name="Chen Y."/>
            <person name="Li M."/>
            <person name="Jiang H."/>
            <person name="Wu G."/>
        </authorList>
    </citation>
    <scope>NUCLEOTIDE SEQUENCE [LARGE SCALE GENOMIC DNA]</scope>
    <source>
        <strain evidence="5">cv. GZQX0401</strain>
        <tissue evidence="4">Young leaves</tissue>
    </source>
</reference>